<dbReference type="InterPro" id="IPR010982">
    <property type="entry name" value="Lambda_DNA-bd_dom_sf"/>
</dbReference>
<evidence type="ECO:0000259" key="5">
    <source>
        <dbReference type="PROSITE" id="PS50932"/>
    </source>
</evidence>
<dbReference type="RefSeq" id="WP_344893920.1">
    <property type="nucleotide sequence ID" value="NZ_BAAAWD010000007.1"/>
</dbReference>
<feature type="domain" description="HTH lacI-type" evidence="5">
    <location>
        <begin position="2"/>
        <end position="56"/>
    </location>
</feature>
<dbReference type="PANTHER" id="PTHR30146:SF153">
    <property type="entry name" value="LACTOSE OPERON REPRESSOR"/>
    <property type="match status" value="1"/>
</dbReference>
<dbReference type="SUPFAM" id="SSF47413">
    <property type="entry name" value="lambda repressor-like DNA-binding domains"/>
    <property type="match status" value="1"/>
</dbReference>
<dbReference type="CDD" id="cd06267">
    <property type="entry name" value="PBP1_LacI_sugar_binding-like"/>
    <property type="match status" value="1"/>
</dbReference>
<name>A0ABN3XWW5_9ACTN</name>
<dbReference type="PANTHER" id="PTHR30146">
    <property type="entry name" value="LACI-RELATED TRANSCRIPTIONAL REPRESSOR"/>
    <property type="match status" value="1"/>
</dbReference>
<evidence type="ECO:0000256" key="1">
    <source>
        <dbReference type="ARBA" id="ARBA00023015"/>
    </source>
</evidence>
<reference evidence="6 7" key="1">
    <citation type="journal article" date="2019" name="Int. J. Syst. Evol. Microbiol.">
        <title>The Global Catalogue of Microorganisms (GCM) 10K type strain sequencing project: providing services to taxonomists for standard genome sequencing and annotation.</title>
        <authorList>
            <consortium name="The Broad Institute Genomics Platform"/>
            <consortium name="The Broad Institute Genome Sequencing Center for Infectious Disease"/>
            <person name="Wu L."/>
            <person name="Ma J."/>
        </authorList>
    </citation>
    <scope>NUCLEOTIDE SEQUENCE [LARGE SCALE GENOMIC DNA]</scope>
    <source>
        <strain evidence="6 7">JCM 3106</strain>
    </source>
</reference>
<keyword evidence="2 6" id="KW-0238">DNA-binding</keyword>
<keyword evidence="3" id="KW-0804">Transcription</keyword>
<feature type="compositionally biased region" description="Low complexity" evidence="4">
    <location>
        <begin position="333"/>
        <end position="352"/>
    </location>
</feature>
<keyword evidence="1" id="KW-0805">Transcription regulation</keyword>
<evidence type="ECO:0000313" key="6">
    <source>
        <dbReference type="EMBL" id="GAA3004673.1"/>
    </source>
</evidence>
<dbReference type="EMBL" id="BAAAWD010000007">
    <property type="protein sequence ID" value="GAA3004673.1"/>
    <property type="molecule type" value="Genomic_DNA"/>
</dbReference>
<dbReference type="Gene3D" id="1.10.260.40">
    <property type="entry name" value="lambda repressor-like DNA-binding domains"/>
    <property type="match status" value="1"/>
</dbReference>
<dbReference type="Proteomes" id="UP001499930">
    <property type="component" value="Unassembled WGS sequence"/>
</dbReference>
<evidence type="ECO:0000256" key="4">
    <source>
        <dbReference type="SAM" id="MobiDB-lite"/>
    </source>
</evidence>
<evidence type="ECO:0000256" key="2">
    <source>
        <dbReference type="ARBA" id="ARBA00023125"/>
    </source>
</evidence>
<dbReference type="InterPro" id="IPR000843">
    <property type="entry name" value="HTH_LacI"/>
</dbReference>
<evidence type="ECO:0000313" key="7">
    <source>
        <dbReference type="Proteomes" id="UP001499930"/>
    </source>
</evidence>
<sequence length="400" mass="42311">MAGLKEVAARAGVSVRTVSNVVNDFPLVAPETRRRVQKALEELRYRPNAAARRLRGGRSGLIGLVIPEIDSPYFGELASLLVQEAQEHSWTLLVDQTDGDPDRERRLLEGMPGQMIDGLIMSPWGLSPADLRRRADAVPLVLLGEQDAAGLIDHVSVDSVAASAEATRHLIELGRRRIAAIGVQPHLANGTARQRVTGYRQALRDAGAPHDPALEVPVDALHRADGARAMRWLLDEGHAPDAIVCFSDQLALGAMRVALERGLTVPGDLAVCGFDDIEDGRYATPSLTTVAPDKSEIAKRAVACLADRLLKPPVPGTTRLGRTAASPAVPELTGAADPGTGEPAAPDPADTPAELAELADPAADTVMAPARPPARRIVTAYRLVIRESTAGRSAGSVLSG</sequence>
<dbReference type="PROSITE" id="PS00356">
    <property type="entry name" value="HTH_LACI_1"/>
    <property type="match status" value="1"/>
</dbReference>
<dbReference type="PROSITE" id="PS50932">
    <property type="entry name" value="HTH_LACI_2"/>
    <property type="match status" value="1"/>
</dbReference>
<organism evidence="6 7">
    <name type="scientific">Streptosporangium longisporum</name>
    <dbReference type="NCBI Taxonomy" id="46187"/>
    <lineage>
        <taxon>Bacteria</taxon>
        <taxon>Bacillati</taxon>
        <taxon>Actinomycetota</taxon>
        <taxon>Actinomycetes</taxon>
        <taxon>Streptosporangiales</taxon>
        <taxon>Streptosporangiaceae</taxon>
        <taxon>Streptosporangium</taxon>
    </lineage>
</organism>
<gene>
    <name evidence="6" type="ORF">GCM10017559_27900</name>
</gene>
<comment type="caution">
    <text evidence="6">The sequence shown here is derived from an EMBL/GenBank/DDBJ whole genome shotgun (WGS) entry which is preliminary data.</text>
</comment>
<dbReference type="GO" id="GO:0003677">
    <property type="term" value="F:DNA binding"/>
    <property type="evidence" value="ECO:0007669"/>
    <property type="project" value="UniProtKB-KW"/>
</dbReference>
<evidence type="ECO:0000256" key="3">
    <source>
        <dbReference type="ARBA" id="ARBA00023163"/>
    </source>
</evidence>
<protein>
    <submittedName>
        <fullName evidence="6">LacI family DNA-binding transcriptional regulator</fullName>
    </submittedName>
</protein>
<feature type="region of interest" description="Disordered" evidence="4">
    <location>
        <begin position="315"/>
        <end position="352"/>
    </location>
</feature>
<dbReference type="Pfam" id="PF00356">
    <property type="entry name" value="LacI"/>
    <property type="match status" value="1"/>
</dbReference>
<accession>A0ABN3XWW5</accession>
<dbReference type="SUPFAM" id="SSF53822">
    <property type="entry name" value="Periplasmic binding protein-like I"/>
    <property type="match status" value="1"/>
</dbReference>
<dbReference type="InterPro" id="IPR028082">
    <property type="entry name" value="Peripla_BP_I"/>
</dbReference>
<dbReference type="Gene3D" id="3.40.50.2300">
    <property type="match status" value="2"/>
</dbReference>
<dbReference type="SMART" id="SM00354">
    <property type="entry name" value="HTH_LACI"/>
    <property type="match status" value="1"/>
</dbReference>
<dbReference type="Pfam" id="PF13377">
    <property type="entry name" value="Peripla_BP_3"/>
    <property type="match status" value="1"/>
</dbReference>
<dbReference type="InterPro" id="IPR046335">
    <property type="entry name" value="LacI/GalR-like_sensor"/>
</dbReference>
<proteinExistence type="predicted"/>
<dbReference type="CDD" id="cd01392">
    <property type="entry name" value="HTH_LacI"/>
    <property type="match status" value="1"/>
</dbReference>
<keyword evidence="7" id="KW-1185">Reference proteome</keyword>